<organism evidence="2 3">
    <name type="scientific">Heliocybe sulcata</name>
    <dbReference type="NCBI Taxonomy" id="5364"/>
    <lineage>
        <taxon>Eukaryota</taxon>
        <taxon>Fungi</taxon>
        <taxon>Dikarya</taxon>
        <taxon>Basidiomycota</taxon>
        <taxon>Agaricomycotina</taxon>
        <taxon>Agaricomycetes</taxon>
        <taxon>Gloeophyllales</taxon>
        <taxon>Gloeophyllaceae</taxon>
        <taxon>Heliocybe</taxon>
    </lineage>
</organism>
<name>A0A5C3N3C7_9AGAM</name>
<dbReference type="EMBL" id="ML213520">
    <property type="protein sequence ID" value="TFK48281.1"/>
    <property type="molecule type" value="Genomic_DNA"/>
</dbReference>
<reference evidence="2 3" key="1">
    <citation type="journal article" date="2019" name="Nat. Ecol. Evol.">
        <title>Megaphylogeny resolves global patterns of mushroom evolution.</title>
        <authorList>
            <person name="Varga T."/>
            <person name="Krizsan K."/>
            <person name="Foldi C."/>
            <person name="Dima B."/>
            <person name="Sanchez-Garcia M."/>
            <person name="Sanchez-Ramirez S."/>
            <person name="Szollosi G.J."/>
            <person name="Szarkandi J.G."/>
            <person name="Papp V."/>
            <person name="Albert L."/>
            <person name="Andreopoulos W."/>
            <person name="Angelini C."/>
            <person name="Antonin V."/>
            <person name="Barry K.W."/>
            <person name="Bougher N.L."/>
            <person name="Buchanan P."/>
            <person name="Buyck B."/>
            <person name="Bense V."/>
            <person name="Catcheside P."/>
            <person name="Chovatia M."/>
            <person name="Cooper J."/>
            <person name="Damon W."/>
            <person name="Desjardin D."/>
            <person name="Finy P."/>
            <person name="Geml J."/>
            <person name="Haridas S."/>
            <person name="Hughes K."/>
            <person name="Justo A."/>
            <person name="Karasinski D."/>
            <person name="Kautmanova I."/>
            <person name="Kiss B."/>
            <person name="Kocsube S."/>
            <person name="Kotiranta H."/>
            <person name="LaButti K.M."/>
            <person name="Lechner B.E."/>
            <person name="Liimatainen K."/>
            <person name="Lipzen A."/>
            <person name="Lukacs Z."/>
            <person name="Mihaltcheva S."/>
            <person name="Morgado L.N."/>
            <person name="Niskanen T."/>
            <person name="Noordeloos M.E."/>
            <person name="Ohm R.A."/>
            <person name="Ortiz-Santana B."/>
            <person name="Ovrebo C."/>
            <person name="Racz N."/>
            <person name="Riley R."/>
            <person name="Savchenko A."/>
            <person name="Shiryaev A."/>
            <person name="Soop K."/>
            <person name="Spirin V."/>
            <person name="Szebenyi C."/>
            <person name="Tomsovsky M."/>
            <person name="Tulloss R.E."/>
            <person name="Uehling J."/>
            <person name="Grigoriev I.V."/>
            <person name="Vagvolgyi C."/>
            <person name="Papp T."/>
            <person name="Martin F.M."/>
            <person name="Miettinen O."/>
            <person name="Hibbett D.S."/>
            <person name="Nagy L.G."/>
        </authorList>
    </citation>
    <scope>NUCLEOTIDE SEQUENCE [LARGE SCALE GENOMIC DNA]</scope>
    <source>
        <strain evidence="2 3">OMC1185</strain>
    </source>
</reference>
<proteinExistence type="predicted"/>
<evidence type="ECO:0000256" key="1">
    <source>
        <dbReference type="SAM" id="MobiDB-lite"/>
    </source>
</evidence>
<feature type="region of interest" description="Disordered" evidence="1">
    <location>
        <begin position="140"/>
        <end position="167"/>
    </location>
</feature>
<evidence type="ECO:0000313" key="3">
    <source>
        <dbReference type="Proteomes" id="UP000305948"/>
    </source>
</evidence>
<keyword evidence="3" id="KW-1185">Reference proteome</keyword>
<dbReference type="AlphaFoldDB" id="A0A5C3N3C7"/>
<protein>
    <submittedName>
        <fullName evidence="2">Uncharacterized protein</fullName>
    </submittedName>
</protein>
<dbReference type="Proteomes" id="UP000305948">
    <property type="component" value="Unassembled WGS sequence"/>
</dbReference>
<accession>A0A5C3N3C7</accession>
<gene>
    <name evidence="2" type="ORF">OE88DRAFT_567599</name>
</gene>
<evidence type="ECO:0000313" key="2">
    <source>
        <dbReference type="EMBL" id="TFK48281.1"/>
    </source>
</evidence>
<sequence length="221" mass="24920">MSCQARYLRFFRQELLTFKSLPPSDFIRHSKKIVTLIEISRTRLIESHIPMSKQVVCTPGHEPYRATYIQLLEALQCRQWMIEDIELRGRVKRLLLPLACGRSVASGSIKITGGPIDKSLPTTSQTGPLLFHPYKRAGASTLRARSETPGRDASMPPPDELPPLLRKSKASDRKIFNETTILDAPQDCTSGDKYLSEYSVAVTLRGRSKGKFGIFCTNKRR</sequence>
<dbReference type="OrthoDB" id="2793736at2759"/>